<feature type="signal peptide" evidence="13">
    <location>
        <begin position="1"/>
        <end position="22"/>
    </location>
</feature>
<dbReference type="PaxDb" id="2903-EOD41596"/>
<evidence type="ECO:0000256" key="7">
    <source>
        <dbReference type="ARBA" id="ARBA00023170"/>
    </source>
</evidence>
<dbReference type="AlphaFoldDB" id="A0A0D3L0R1"/>
<feature type="compositionally biased region" description="Basic residues" evidence="11">
    <location>
        <begin position="557"/>
        <end position="568"/>
    </location>
</feature>
<organism evidence="15 16">
    <name type="scientific">Emiliania huxleyi (strain CCMP1516)</name>
    <dbReference type="NCBI Taxonomy" id="280463"/>
    <lineage>
        <taxon>Eukaryota</taxon>
        <taxon>Haptista</taxon>
        <taxon>Haptophyta</taxon>
        <taxon>Prymnesiophyceae</taxon>
        <taxon>Isochrysidales</taxon>
        <taxon>Noelaerhabdaceae</taxon>
        <taxon>Emiliania</taxon>
    </lineage>
</organism>
<keyword evidence="7" id="KW-0675">Receptor</keyword>
<evidence type="ECO:0000256" key="10">
    <source>
        <dbReference type="ARBA" id="ARBA00023303"/>
    </source>
</evidence>
<dbReference type="Gene3D" id="1.10.287.70">
    <property type="match status" value="1"/>
</dbReference>
<evidence type="ECO:0000256" key="6">
    <source>
        <dbReference type="ARBA" id="ARBA00023136"/>
    </source>
</evidence>
<reference evidence="16" key="1">
    <citation type="journal article" date="2013" name="Nature">
        <title>Pan genome of the phytoplankton Emiliania underpins its global distribution.</title>
        <authorList>
            <person name="Read B.A."/>
            <person name="Kegel J."/>
            <person name="Klute M.J."/>
            <person name="Kuo A."/>
            <person name="Lefebvre S.C."/>
            <person name="Maumus F."/>
            <person name="Mayer C."/>
            <person name="Miller J."/>
            <person name="Monier A."/>
            <person name="Salamov A."/>
            <person name="Young J."/>
            <person name="Aguilar M."/>
            <person name="Claverie J.M."/>
            <person name="Frickenhaus S."/>
            <person name="Gonzalez K."/>
            <person name="Herman E.K."/>
            <person name="Lin Y.C."/>
            <person name="Napier J."/>
            <person name="Ogata H."/>
            <person name="Sarno A.F."/>
            <person name="Shmutz J."/>
            <person name="Schroeder D."/>
            <person name="de Vargas C."/>
            <person name="Verret F."/>
            <person name="von Dassow P."/>
            <person name="Valentin K."/>
            <person name="Van de Peer Y."/>
            <person name="Wheeler G."/>
            <person name="Dacks J.B."/>
            <person name="Delwiche C.F."/>
            <person name="Dyhrman S.T."/>
            <person name="Glockner G."/>
            <person name="John U."/>
            <person name="Richards T."/>
            <person name="Worden A.Z."/>
            <person name="Zhang X."/>
            <person name="Grigoriev I.V."/>
            <person name="Allen A.E."/>
            <person name="Bidle K."/>
            <person name="Borodovsky M."/>
            <person name="Bowler C."/>
            <person name="Brownlee C."/>
            <person name="Cock J.M."/>
            <person name="Elias M."/>
            <person name="Gladyshev V.N."/>
            <person name="Groth M."/>
            <person name="Guda C."/>
            <person name="Hadaegh A."/>
            <person name="Iglesias-Rodriguez M.D."/>
            <person name="Jenkins J."/>
            <person name="Jones B.M."/>
            <person name="Lawson T."/>
            <person name="Leese F."/>
            <person name="Lindquist E."/>
            <person name="Lobanov A."/>
            <person name="Lomsadze A."/>
            <person name="Malik S.B."/>
            <person name="Marsh M.E."/>
            <person name="Mackinder L."/>
            <person name="Mock T."/>
            <person name="Mueller-Roeber B."/>
            <person name="Pagarete A."/>
            <person name="Parker M."/>
            <person name="Probert I."/>
            <person name="Quesneville H."/>
            <person name="Raines C."/>
            <person name="Rensing S.A."/>
            <person name="Riano-Pachon D.M."/>
            <person name="Richier S."/>
            <person name="Rokitta S."/>
            <person name="Shiraiwa Y."/>
            <person name="Soanes D.M."/>
            <person name="van der Giezen M."/>
            <person name="Wahlund T.M."/>
            <person name="Williams B."/>
            <person name="Wilson W."/>
            <person name="Wolfe G."/>
            <person name="Wurch L.L."/>
        </authorList>
    </citation>
    <scope>NUCLEOTIDE SEQUENCE</scope>
</reference>
<reference evidence="15" key="2">
    <citation type="submission" date="2024-10" db="UniProtKB">
        <authorList>
            <consortium name="EnsemblProtists"/>
        </authorList>
    </citation>
    <scope>IDENTIFICATION</scope>
</reference>
<evidence type="ECO:0000259" key="14">
    <source>
        <dbReference type="Pfam" id="PF00060"/>
    </source>
</evidence>
<keyword evidence="4 12" id="KW-1133">Transmembrane helix</keyword>
<dbReference type="PANTHER" id="PTHR18966">
    <property type="entry name" value="IONOTROPIC GLUTAMATE RECEPTOR"/>
    <property type="match status" value="1"/>
</dbReference>
<dbReference type="GO" id="GO:0016020">
    <property type="term" value="C:membrane"/>
    <property type="evidence" value="ECO:0007669"/>
    <property type="project" value="UniProtKB-SubCell"/>
</dbReference>
<name>A0A0D3L0R1_EMIH1</name>
<evidence type="ECO:0000256" key="3">
    <source>
        <dbReference type="ARBA" id="ARBA00022692"/>
    </source>
</evidence>
<keyword evidence="2" id="KW-0813">Transport</keyword>
<keyword evidence="6 12" id="KW-0472">Membrane</keyword>
<feature type="compositionally biased region" description="Low complexity" evidence="11">
    <location>
        <begin position="470"/>
        <end position="486"/>
    </location>
</feature>
<evidence type="ECO:0000256" key="2">
    <source>
        <dbReference type="ARBA" id="ARBA00022448"/>
    </source>
</evidence>
<evidence type="ECO:0000256" key="9">
    <source>
        <dbReference type="ARBA" id="ARBA00023286"/>
    </source>
</evidence>
<comment type="subcellular location">
    <subcellularLocation>
        <location evidence="1">Membrane</location>
        <topology evidence="1">Multi-pass membrane protein</topology>
    </subcellularLocation>
</comment>
<evidence type="ECO:0000313" key="16">
    <source>
        <dbReference type="Proteomes" id="UP000013827"/>
    </source>
</evidence>
<keyword evidence="9" id="KW-1071">Ligand-gated ion channel</keyword>
<dbReference type="GO" id="GO:0015276">
    <property type="term" value="F:ligand-gated monoatomic ion channel activity"/>
    <property type="evidence" value="ECO:0007669"/>
    <property type="project" value="InterPro"/>
</dbReference>
<keyword evidence="13" id="KW-0732">Signal</keyword>
<evidence type="ECO:0000256" key="12">
    <source>
        <dbReference type="SAM" id="Phobius"/>
    </source>
</evidence>
<keyword evidence="5" id="KW-0406">Ion transport</keyword>
<dbReference type="KEGG" id="ehx:EMIHUDRAFT_193974"/>
<dbReference type="InterPro" id="IPR001320">
    <property type="entry name" value="Iontro_rcpt_C"/>
</dbReference>
<dbReference type="Pfam" id="PF00060">
    <property type="entry name" value="Lig_chan"/>
    <property type="match status" value="1"/>
</dbReference>
<evidence type="ECO:0000256" key="13">
    <source>
        <dbReference type="SAM" id="SignalP"/>
    </source>
</evidence>
<dbReference type="Proteomes" id="UP000013827">
    <property type="component" value="Unassembled WGS sequence"/>
</dbReference>
<evidence type="ECO:0000256" key="11">
    <source>
        <dbReference type="SAM" id="MobiDB-lite"/>
    </source>
</evidence>
<dbReference type="STRING" id="2903.R1G0P0"/>
<protein>
    <recommendedName>
        <fullName evidence="14">Ionotropic glutamate receptor C-terminal domain-containing protein</fullName>
    </recommendedName>
</protein>
<evidence type="ECO:0000256" key="5">
    <source>
        <dbReference type="ARBA" id="ARBA00023065"/>
    </source>
</evidence>
<feature type="chain" id="PRO_5044291991" description="Ionotropic glutamate receptor C-terminal domain-containing protein" evidence="13">
    <location>
        <begin position="23"/>
        <end position="618"/>
    </location>
</feature>
<feature type="transmembrane region" description="Helical" evidence="12">
    <location>
        <begin position="438"/>
        <end position="459"/>
    </location>
</feature>
<evidence type="ECO:0000256" key="4">
    <source>
        <dbReference type="ARBA" id="ARBA00022989"/>
    </source>
</evidence>
<keyword evidence="3 12" id="KW-0812">Transmembrane</keyword>
<evidence type="ECO:0000256" key="1">
    <source>
        <dbReference type="ARBA" id="ARBA00004141"/>
    </source>
</evidence>
<feature type="compositionally biased region" description="Basic and acidic residues" evidence="11">
    <location>
        <begin position="542"/>
        <end position="556"/>
    </location>
</feature>
<proteinExistence type="predicted"/>
<dbReference type="InterPro" id="IPR015683">
    <property type="entry name" value="Ionotropic_Glu_rcpt"/>
</dbReference>
<dbReference type="EnsemblProtists" id="EOD41596">
    <property type="protein sequence ID" value="EOD41596"/>
    <property type="gene ID" value="EMIHUDRAFT_193974"/>
</dbReference>
<sequence length="618" mass="67849">MSRSARTKLWLLLLMRQQPSTASEVNASEAAQLMGQPSNTSEVNEYYEPEVAQSTSPEVRMLTLGLSMLPVNDLYTFDPSMGTKPYDSFSLLPEGGQQNLPFGGFVVDVLREVMIFDPGISFDILAYNDSYIYEFDLFAKQWIDLGVITGSAYLTPSLATPYVSTSNVLNLSHPSLGDDLRVLSAPFIHTHLTGMVKRTKAGGGALPFMDPLENGVWIAWFMCAIVWGVTVFAVDAIERGTSPRELVKRCMAEGTTFVYHGLVNFFDGETYEGYTTAPMKVLRFGTIFVVLVLTSTYTANLAAFFTRPSFKLHGPEDMSALEESVACVQDDVMQQTVQPYARRVSSGDADIFVADFRFSNEWYAWRVSHALDRLVASKKYVRAAARTVALRITALVTCNVVVSQASLRKRLFYSGEKCNNDEGSEDTTPISWDRISSLFYIFFCFCGAALVGACVQRLLRQRLAAKSEAPAEPALSDASAADPDSSGWRQKTDGEMLMAVMAEVRRLNRQFDGLQAVQERSLAAASRVPSDTKSAPKKKAARHAEELLAEVEAEKRGKGKKGKKKKKGGGSGGAGPSQESEAPSEADAAKPAPLDREGLIRLLETLHEERIRAKADAD</sequence>
<dbReference type="HOGENOM" id="CLU_442415_0_0_1"/>
<feature type="transmembrane region" description="Helical" evidence="12">
    <location>
        <begin position="217"/>
        <end position="234"/>
    </location>
</feature>
<feature type="transmembrane region" description="Helical" evidence="12">
    <location>
        <begin position="286"/>
        <end position="305"/>
    </location>
</feature>
<feature type="region of interest" description="Disordered" evidence="11">
    <location>
        <begin position="522"/>
        <end position="601"/>
    </location>
</feature>
<accession>A0A0D3L0R1</accession>
<keyword evidence="8" id="KW-0325">Glycoprotein</keyword>
<dbReference type="GeneID" id="17286866"/>
<dbReference type="RefSeq" id="XP_005794025.1">
    <property type="nucleotide sequence ID" value="XM_005793968.1"/>
</dbReference>
<keyword evidence="10" id="KW-0407">Ion channel</keyword>
<evidence type="ECO:0000256" key="8">
    <source>
        <dbReference type="ARBA" id="ARBA00023180"/>
    </source>
</evidence>
<keyword evidence="16" id="KW-1185">Reference proteome</keyword>
<feature type="region of interest" description="Disordered" evidence="11">
    <location>
        <begin position="470"/>
        <end position="490"/>
    </location>
</feature>
<evidence type="ECO:0000313" key="15">
    <source>
        <dbReference type="EnsemblProtists" id="EOD41596"/>
    </source>
</evidence>
<feature type="domain" description="Ionotropic glutamate receptor C-terminal" evidence="14">
    <location>
        <begin position="215"/>
        <end position="444"/>
    </location>
</feature>